<dbReference type="Proteomes" id="UP000314294">
    <property type="component" value="Unassembled WGS sequence"/>
</dbReference>
<evidence type="ECO:0000256" key="1">
    <source>
        <dbReference type="SAM" id="MobiDB-lite"/>
    </source>
</evidence>
<comment type="caution">
    <text evidence="2">The sequence shown here is derived from an EMBL/GenBank/DDBJ whole genome shotgun (WGS) entry which is preliminary data.</text>
</comment>
<dbReference type="EMBL" id="SRLO01020804">
    <property type="protein sequence ID" value="TNN22839.1"/>
    <property type="molecule type" value="Genomic_DNA"/>
</dbReference>
<keyword evidence="3" id="KW-1185">Reference proteome</keyword>
<reference evidence="2 3" key="1">
    <citation type="submission" date="2019-03" db="EMBL/GenBank/DDBJ databases">
        <title>First draft genome of Liparis tanakae, snailfish: a comprehensive survey of snailfish specific genes.</title>
        <authorList>
            <person name="Kim W."/>
            <person name="Song I."/>
            <person name="Jeong J.-H."/>
            <person name="Kim D."/>
            <person name="Kim S."/>
            <person name="Ryu S."/>
            <person name="Song J.Y."/>
            <person name="Lee S.K."/>
        </authorList>
    </citation>
    <scope>NUCLEOTIDE SEQUENCE [LARGE SCALE GENOMIC DNA]</scope>
    <source>
        <tissue evidence="2">Muscle</tissue>
    </source>
</reference>
<accession>A0A4Z2E247</accession>
<sequence length="75" mass="7897">MTSRTKMAPSESAADGGRMGAKGLFIQPAGGYSSFSSAPPLLSSPSFRPVPVVWDRERVTSRGCIHQTGSYGHAL</sequence>
<protein>
    <submittedName>
        <fullName evidence="2">Uncharacterized protein</fullName>
    </submittedName>
</protein>
<evidence type="ECO:0000313" key="2">
    <source>
        <dbReference type="EMBL" id="TNN22839.1"/>
    </source>
</evidence>
<feature type="region of interest" description="Disordered" evidence="1">
    <location>
        <begin position="1"/>
        <end position="20"/>
    </location>
</feature>
<organism evidence="2 3">
    <name type="scientific">Liparis tanakae</name>
    <name type="common">Tanaka's snailfish</name>
    <dbReference type="NCBI Taxonomy" id="230148"/>
    <lineage>
        <taxon>Eukaryota</taxon>
        <taxon>Metazoa</taxon>
        <taxon>Chordata</taxon>
        <taxon>Craniata</taxon>
        <taxon>Vertebrata</taxon>
        <taxon>Euteleostomi</taxon>
        <taxon>Actinopterygii</taxon>
        <taxon>Neopterygii</taxon>
        <taxon>Teleostei</taxon>
        <taxon>Neoteleostei</taxon>
        <taxon>Acanthomorphata</taxon>
        <taxon>Eupercaria</taxon>
        <taxon>Perciformes</taxon>
        <taxon>Cottioidei</taxon>
        <taxon>Cottales</taxon>
        <taxon>Liparidae</taxon>
        <taxon>Liparis</taxon>
    </lineage>
</organism>
<evidence type="ECO:0000313" key="3">
    <source>
        <dbReference type="Proteomes" id="UP000314294"/>
    </source>
</evidence>
<name>A0A4Z2E247_9TELE</name>
<dbReference type="AlphaFoldDB" id="A0A4Z2E247"/>
<gene>
    <name evidence="2" type="ORF">EYF80_067045</name>
</gene>
<proteinExistence type="predicted"/>